<dbReference type="AlphaFoldDB" id="A0A9D4EL14"/>
<dbReference type="Proteomes" id="UP000828390">
    <property type="component" value="Unassembled WGS sequence"/>
</dbReference>
<protein>
    <submittedName>
        <fullName evidence="1">Uncharacterized protein</fullName>
    </submittedName>
</protein>
<reference evidence="1" key="1">
    <citation type="journal article" date="2019" name="bioRxiv">
        <title>The Genome of the Zebra Mussel, Dreissena polymorpha: A Resource for Invasive Species Research.</title>
        <authorList>
            <person name="McCartney M.A."/>
            <person name="Auch B."/>
            <person name="Kono T."/>
            <person name="Mallez S."/>
            <person name="Zhang Y."/>
            <person name="Obille A."/>
            <person name="Becker A."/>
            <person name="Abrahante J.E."/>
            <person name="Garbe J."/>
            <person name="Badalamenti J.P."/>
            <person name="Herman A."/>
            <person name="Mangelson H."/>
            <person name="Liachko I."/>
            <person name="Sullivan S."/>
            <person name="Sone E.D."/>
            <person name="Koren S."/>
            <person name="Silverstein K.A.T."/>
            <person name="Beckman K.B."/>
            <person name="Gohl D.M."/>
        </authorList>
    </citation>
    <scope>NUCLEOTIDE SEQUENCE</scope>
    <source>
        <strain evidence="1">Duluth1</strain>
        <tissue evidence="1">Whole animal</tissue>
    </source>
</reference>
<dbReference type="EMBL" id="JAIWYP010000008">
    <property type="protein sequence ID" value="KAH3781598.1"/>
    <property type="molecule type" value="Genomic_DNA"/>
</dbReference>
<accession>A0A9D4EL14</accession>
<sequence>MNCYALIWHVVDLQAREMNCYALMCHIVYLQGREMHCYALICHIVYLQAREMNCYALIYFYYRLLGTFMPISPTLGPMLNRLKQMVGARYTIRVNKGYYTSIQI</sequence>
<organism evidence="1 2">
    <name type="scientific">Dreissena polymorpha</name>
    <name type="common">Zebra mussel</name>
    <name type="synonym">Mytilus polymorpha</name>
    <dbReference type="NCBI Taxonomy" id="45954"/>
    <lineage>
        <taxon>Eukaryota</taxon>
        <taxon>Metazoa</taxon>
        <taxon>Spiralia</taxon>
        <taxon>Lophotrochozoa</taxon>
        <taxon>Mollusca</taxon>
        <taxon>Bivalvia</taxon>
        <taxon>Autobranchia</taxon>
        <taxon>Heteroconchia</taxon>
        <taxon>Euheterodonta</taxon>
        <taxon>Imparidentia</taxon>
        <taxon>Neoheterodontei</taxon>
        <taxon>Myida</taxon>
        <taxon>Dreissenoidea</taxon>
        <taxon>Dreissenidae</taxon>
        <taxon>Dreissena</taxon>
    </lineage>
</organism>
<name>A0A9D4EL14_DREPO</name>
<evidence type="ECO:0000313" key="2">
    <source>
        <dbReference type="Proteomes" id="UP000828390"/>
    </source>
</evidence>
<gene>
    <name evidence="1" type="ORF">DPMN_159497</name>
</gene>
<keyword evidence="2" id="KW-1185">Reference proteome</keyword>
<reference evidence="1" key="2">
    <citation type="submission" date="2020-11" db="EMBL/GenBank/DDBJ databases">
        <authorList>
            <person name="McCartney M.A."/>
            <person name="Auch B."/>
            <person name="Kono T."/>
            <person name="Mallez S."/>
            <person name="Becker A."/>
            <person name="Gohl D.M."/>
            <person name="Silverstein K.A.T."/>
            <person name="Koren S."/>
            <person name="Bechman K.B."/>
            <person name="Herman A."/>
            <person name="Abrahante J.E."/>
            <person name="Garbe J."/>
        </authorList>
    </citation>
    <scope>NUCLEOTIDE SEQUENCE</scope>
    <source>
        <strain evidence="1">Duluth1</strain>
        <tissue evidence="1">Whole animal</tissue>
    </source>
</reference>
<comment type="caution">
    <text evidence="1">The sequence shown here is derived from an EMBL/GenBank/DDBJ whole genome shotgun (WGS) entry which is preliminary data.</text>
</comment>
<evidence type="ECO:0000313" key="1">
    <source>
        <dbReference type="EMBL" id="KAH3781598.1"/>
    </source>
</evidence>
<proteinExistence type="predicted"/>